<feature type="transmembrane region" description="Helical" evidence="1">
    <location>
        <begin position="60"/>
        <end position="78"/>
    </location>
</feature>
<organism evidence="2 3">
    <name type="scientific">Phytophthora sojae (strain P6497)</name>
    <name type="common">Soybean stem and root rot agent</name>
    <name type="synonym">Phytophthora megasperma f. sp. glycines</name>
    <dbReference type="NCBI Taxonomy" id="1094619"/>
    <lineage>
        <taxon>Eukaryota</taxon>
        <taxon>Sar</taxon>
        <taxon>Stramenopiles</taxon>
        <taxon>Oomycota</taxon>
        <taxon>Peronosporomycetes</taxon>
        <taxon>Peronosporales</taxon>
        <taxon>Peronosporaceae</taxon>
        <taxon>Phytophthora</taxon>
    </lineage>
</organism>
<keyword evidence="1" id="KW-0812">Transmembrane</keyword>
<dbReference type="KEGG" id="psoj:PHYSODRAFT_247670"/>
<evidence type="ECO:0000313" key="2">
    <source>
        <dbReference type="EMBL" id="EGZ30779.1"/>
    </source>
</evidence>
<keyword evidence="3" id="KW-1185">Reference proteome</keyword>
<keyword evidence="1" id="KW-1133">Transmembrane helix</keyword>
<feature type="transmembrane region" description="Helical" evidence="1">
    <location>
        <begin position="261"/>
        <end position="292"/>
    </location>
</feature>
<feature type="transmembrane region" description="Helical" evidence="1">
    <location>
        <begin position="187"/>
        <end position="204"/>
    </location>
</feature>
<feature type="transmembrane region" description="Helical" evidence="1">
    <location>
        <begin position="150"/>
        <end position="175"/>
    </location>
</feature>
<feature type="transmembrane region" description="Helical" evidence="1">
    <location>
        <begin position="312"/>
        <end position="335"/>
    </location>
</feature>
<reference evidence="2 3" key="1">
    <citation type="journal article" date="2006" name="Science">
        <title>Phytophthora genome sequences uncover evolutionary origins and mechanisms of pathogenesis.</title>
        <authorList>
            <person name="Tyler B.M."/>
            <person name="Tripathy S."/>
            <person name="Zhang X."/>
            <person name="Dehal P."/>
            <person name="Jiang R.H."/>
            <person name="Aerts A."/>
            <person name="Arredondo F.D."/>
            <person name="Baxter L."/>
            <person name="Bensasson D."/>
            <person name="Beynon J.L."/>
            <person name="Chapman J."/>
            <person name="Damasceno C.M."/>
            <person name="Dorrance A.E."/>
            <person name="Dou D."/>
            <person name="Dickerman A.W."/>
            <person name="Dubchak I.L."/>
            <person name="Garbelotto M."/>
            <person name="Gijzen M."/>
            <person name="Gordon S.G."/>
            <person name="Govers F."/>
            <person name="Grunwald N.J."/>
            <person name="Huang W."/>
            <person name="Ivors K.L."/>
            <person name="Jones R.W."/>
            <person name="Kamoun S."/>
            <person name="Krampis K."/>
            <person name="Lamour K.H."/>
            <person name="Lee M.K."/>
            <person name="McDonald W.H."/>
            <person name="Medina M."/>
            <person name="Meijer H.J."/>
            <person name="Nordberg E.K."/>
            <person name="Maclean D.J."/>
            <person name="Ospina-Giraldo M.D."/>
            <person name="Morris P.F."/>
            <person name="Phuntumart V."/>
            <person name="Putnam N.H."/>
            <person name="Rash S."/>
            <person name="Rose J.K."/>
            <person name="Sakihama Y."/>
            <person name="Salamov A.A."/>
            <person name="Savidor A."/>
            <person name="Scheuring C.F."/>
            <person name="Smith B.M."/>
            <person name="Sobral B.W."/>
            <person name="Terry A."/>
            <person name="Torto-Alalibo T.A."/>
            <person name="Win J."/>
            <person name="Xu Z."/>
            <person name="Zhang H."/>
            <person name="Grigoriev I.V."/>
            <person name="Rokhsar D.S."/>
            <person name="Boore J.L."/>
        </authorList>
    </citation>
    <scope>NUCLEOTIDE SEQUENCE [LARGE SCALE GENOMIC DNA]</scope>
    <source>
        <strain evidence="2 3">P6497</strain>
    </source>
</reference>
<evidence type="ECO:0000256" key="1">
    <source>
        <dbReference type="SAM" id="Phobius"/>
    </source>
</evidence>
<keyword evidence="1" id="KW-0472">Membrane</keyword>
<feature type="transmembrane region" description="Helical" evidence="1">
    <location>
        <begin position="90"/>
        <end position="114"/>
    </location>
</feature>
<name>G4YK43_PHYSP</name>
<dbReference type="Proteomes" id="UP000002640">
    <property type="component" value="Unassembled WGS sequence"/>
</dbReference>
<proteinExistence type="predicted"/>
<sequence length="352" mass="39554">MATKLVSLWRAAQVELQGNTLRVLLLLLVTPLPCFLLILIVDAVPLRPISEGIESSQLFFVRAFVCFWIASITAYGQIKHMAQPAPLSNVKNIYLGGVVAGVTVSAMYAIALVIGYPLPFGIVTVSPVWVHLLLAPLLSWMKKARADPAVWTMCINLLKITVFRESLVFIYPTYFHFFTTVPDSGKTAFSLLLPVVKIVLRGVLARMAVHLKDEVPQIVVINVDLFKFVNDDQRGPSKDAVASAIGSKSVKYRYVRELRRVLYITEFVMLVNYVEAVIPLIFSAYLFAMYHLPNRAYYELMAHMDDDRLRGALMNVLLYAALQIASLVALNMVLWHRLQISAFHQLAFVLVK</sequence>
<dbReference type="InParanoid" id="G4YK43"/>
<feature type="transmembrane region" description="Helical" evidence="1">
    <location>
        <begin position="120"/>
        <end position="138"/>
    </location>
</feature>
<dbReference type="EMBL" id="JH159151">
    <property type="protein sequence ID" value="EGZ30779.1"/>
    <property type="molecule type" value="Genomic_DNA"/>
</dbReference>
<feature type="transmembrane region" description="Helical" evidence="1">
    <location>
        <begin position="21"/>
        <end position="40"/>
    </location>
</feature>
<dbReference type="AlphaFoldDB" id="G4YK43"/>
<evidence type="ECO:0000313" key="3">
    <source>
        <dbReference type="Proteomes" id="UP000002640"/>
    </source>
</evidence>
<accession>G4YK43</accession>
<protein>
    <submittedName>
        <fullName evidence="2">Uncharacterized protein</fullName>
    </submittedName>
</protein>
<dbReference type="RefSeq" id="XP_009518054.1">
    <property type="nucleotide sequence ID" value="XM_009519759.1"/>
</dbReference>
<dbReference type="GeneID" id="20637745"/>
<gene>
    <name evidence="2" type="ORF">PHYSODRAFT_247670</name>
</gene>
<dbReference type="SMR" id="G4YK43"/>